<dbReference type="Gene3D" id="3.40.50.1110">
    <property type="entry name" value="SGNH hydrolase"/>
    <property type="match status" value="1"/>
</dbReference>
<name>A0A1G2M482_9BACT</name>
<evidence type="ECO:0000259" key="1">
    <source>
        <dbReference type="Pfam" id="PF13472"/>
    </source>
</evidence>
<dbReference type="Pfam" id="PF13472">
    <property type="entry name" value="Lipase_GDSL_2"/>
    <property type="match status" value="1"/>
</dbReference>
<dbReference type="PANTHER" id="PTHR30383:SF5">
    <property type="entry name" value="SGNH HYDROLASE-TYPE ESTERASE DOMAIN-CONTAINING PROTEIN"/>
    <property type="match status" value="1"/>
</dbReference>
<dbReference type="Proteomes" id="UP000178873">
    <property type="component" value="Unassembled WGS sequence"/>
</dbReference>
<dbReference type="InterPro" id="IPR051532">
    <property type="entry name" value="Ester_Hydrolysis_Enzymes"/>
</dbReference>
<sequence length="375" mass="41263">MKTIKLIVAGIFLGRNLLLAQMFPGYTISVTPTNTVADGVGGEETYVQWEAPFGAITLADFIRFYLLPEGGGQELIWFKQEILRADNSQYAFTGPGEYKVLYAHFSFFQYYETASTHVSVRPTTSLVQNARNYPPKQGPIVAFGDSLTEGVGSTHSNLVSWLEAYTGYSIINAGVSGDTTGDALLRIEHSVLAHNPSLVIVFLGGNDLLNQLPSSQTFSNLHQIVARIQNQGAVALVIGIYNGLLADRYREEFHELYTSTRSVFVPDILQGILGNPFTIGGTHPNDEGYRRMALRIAPLVRKIMGTMLTIQRSGNLMSVEWFGNTNTVYDLLFSDQLTTSISSWNVLNTSTGANALISIPIVTTNSPRYFGVRVR</sequence>
<protein>
    <recommendedName>
        <fullName evidence="1">SGNH hydrolase-type esterase domain-containing protein</fullName>
    </recommendedName>
</protein>
<dbReference type="InterPro" id="IPR013830">
    <property type="entry name" value="SGNH_hydro"/>
</dbReference>
<accession>A0A1G2M482</accession>
<feature type="domain" description="SGNH hydrolase-type esterase" evidence="1">
    <location>
        <begin position="142"/>
        <end position="291"/>
    </location>
</feature>
<dbReference type="SUPFAM" id="SSF52266">
    <property type="entry name" value="SGNH hydrolase"/>
    <property type="match status" value="1"/>
</dbReference>
<evidence type="ECO:0000313" key="2">
    <source>
        <dbReference type="EMBL" id="OHA18574.1"/>
    </source>
</evidence>
<dbReference type="PANTHER" id="PTHR30383">
    <property type="entry name" value="THIOESTERASE 1/PROTEASE 1/LYSOPHOSPHOLIPASE L1"/>
    <property type="match status" value="1"/>
</dbReference>
<reference evidence="2 3" key="1">
    <citation type="journal article" date="2016" name="Nat. Commun.">
        <title>Thousands of microbial genomes shed light on interconnected biogeochemical processes in an aquifer system.</title>
        <authorList>
            <person name="Anantharaman K."/>
            <person name="Brown C.T."/>
            <person name="Hug L.A."/>
            <person name="Sharon I."/>
            <person name="Castelle C.J."/>
            <person name="Probst A.J."/>
            <person name="Thomas B.C."/>
            <person name="Singh A."/>
            <person name="Wilkins M.J."/>
            <person name="Karaoz U."/>
            <person name="Brodie E.L."/>
            <person name="Williams K.H."/>
            <person name="Hubbard S.S."/>
            <person name="Banfield J.F."/>
        </authorList>
    </citation>
    <scope>NUCLEOTIDE SEQUENCE [LARGE SCALE GENOMIC DNA]</scope>
</reference>
<organism evidence="2 3">
    <name type="scientific">Candidatus Taylorbacteria bacterium RIFCSPHIGHO2_01_FULL_46_22b</name>
    <dbReference type="NCBI Taxonomy" id="1802301"/>
    <lineage>
        <taxon>Bacteria</taxon>
        <taxon>Candidatus Tayloriibacteriota</taxon>
    </lineage>
</organism>
<gene>
    <name evidence="2" type="ORF">A2664_02965</name>
</gene>
<evidence type="ECO:0000313" key="3">
    <source>
        <dbReference type="Proteomes" id="UP000178873"/>
    </source>
</evidence>
<dbReference type="GO" id="GO:0004622">
    <property type="term" value="F:phosphatidylcholine lysophospholipase activity"/>
    <property type="evidence" value="ECO:0007669"/>
    <property type="project" value="TreeGrafter"/>
</dbReference>
<dbReference type="InterPro" id="IPR036514">
    <property type="entry name" value="SGNH_hydro_sf"/>
</dbReference>
<dbReference type="EMBL" id="MHRF01000004">
    <property type="protein sequence ID" value="OHA18574.1"/>
    <property type="molecule type" value="Genomic_DNA"/>
</dbReference>
<proteinExistence type="predicted"/>
<dbReference type="AlphaFoldDB" id="A0A1G2M482"/>
<comment type="caution">
    <text evidence="2">The sequence shown here is derived from an EMBL/GenBank/DDBJ whole genome shotgun (WGS) entry which is preliminary data.</text>
</comment>
<dbReference type="STRING" id="1802301.A2664_02965"/>